<keyword evidence="2" id="KW-1185">Reference proteome</keyword>
<gene>
    <name evidence="1" type="ORF">C8F04DRAFT_1181890</name>
</gene>
<organism evidence="1 2">
    <name type="scientific">Mycena alexandri</name>
    <dbReference type="NCBI Taxonomy" id="1745969"/>
    <lineage>
        <taxon>Eukaryota</taxon>
        <taxon>Fungi</taxon>
        <taxon>Dikarya</taxon>
        <taxon>Basidiomycota</taxon>
        <taxon>Agaricomycotina</taxon>
        <taxon>Agaricomycetes</taxon>
        <taxon>Agaricomycetidae</taxon>
        <taxon>Agaricales</taxon>
        <taxon>Marasmiineae</taxon>
        <taxon>Mycenaceae</taxon>
        <taxon>Mycena</taxon>
    </lineage>
</organism>
<dbReference type="Proteomes" id="UP001218188">
    <property type="component" value="Unassembled WGS sequence"/>
</dbReference>
<dbReference type="EMBL" id="JARJCM010000047">
    <property type="protein sequence ID" value="KAJ7035858.1"/>
    <property type="molecule type" value="Genomic_DNA"/>
</dbReference>
<sequence length="270" mass="29715">MFPALTQNAGVLHQPTPGTALPVCLPWLGHFTRKRTWFMVNSCIEFSASTQLQQNEAVGRGSIPRVRIPLLGQILSDNFFPPGWSTPWPSFLVPAYSAQRYPALRPPVRRITSRYPHSAEMSDWLNAELNKVGVETKRVNLGTHVMDGQTLPLRLRPHCPRTMTDLISVPGVDQTVGVADVAERRARGAGFEDARVRSAHNTRGVQVRTALLALGSAGARWRMGVHAVVDAIRVPVVIKAFFLNNINTNECTLNSAHGHPVPHMQSKSGT</sequence>
<dbReference type="AlphaFoldDB" id="A0AAD6X1X7"/>
<reference evidence="1" key="1">
    <citation type="submission" date="2023-03" db="EMBL/GenBank/DDBJ databases">
        <title>Massive genome expansion in bonnet fungi (Mycena s.s.) driven by repeated elements and novel gene families across ecological guilds.</title>
        <authorList>
            <consortium name="Lawrence Berkeley National Laboratory"/>
            <person name="Harder C.B."/>
            <person name="Miyauchi S."/>
            <person name="Viragh M."/>
            <person name="Kuo A."/>
            <person name="Thoen E."/>
            <person name="Andreopoulos B."/>
            <person name="Lu D."/>
            <person name="Skrede I."/>
            <person name="Drula E."/>
            <person name="Henrissat B."/>
            <person name="Morin E."/>
            <person name="Kohler A."/>
            <person name="Barry K."/>
            <person name="LaButti K."/>
            <person name="Morin E."/>
            <person name="Salamov A."/>
            <person name="Lipzen A."/>
            <person name="Mereny Z."/>
            <person name="Hegedus B."/>
            <person name="Baldrian P."/>
            <person name="Stursova M."/>
            <person name="Weitz H."/>
            <person name="Taylor A."/>
            <person name="Grigoriev I.V."/>
            <person name="Nagy L.G."/>
            <person name="Martin F."/>
            <person name="Kauserud H."/>
        </authorList>
    </citation>
    <scope>NUCLEOTIDE SEQUENCE</scope>
    <source>
        <strain evidence="1">CBHHK200</strain>
    </source>
</reference>
<evidence type="ECO:0000313" key="1">
    <source>
        <dbReference type="EMBL" id="KAJ7035858.1"/>
    </source>
</evidence>
<name>A0AAD6X1X7_9AGAR</name>
<evidence type="ECO:0000313" key="2">
    <source>
        <dbReference type="Proteomes" id="UP001218188"/>
    </source>
</evidence>
<comment type="caution">
    <text evidence="1">The sequence shown here is derived from an EMBL/GenBank/DDBJ whole genome shotgun (WGS) entry which is preliminary data.</text>
</comment>
<proteinExistence type="predicted"/>
<protein>
    <submittedName>
        <fullName evidence="1">Uncharacterized protein</fullName>
    </submittedName>
</protein>
<accession>A0AAD6X1X7</accession>